<evidence type="ECO:0000256" key="1">
    <source>
        <dbReference type="ARBA" id="ARBA00023125"/>
    </source>
</evidence>
<dbReference type="Pfam" id="PF00440">
    <property type="entry name" value="TetR_N"/>
    <property type="match status" value="1"/>
</dbReference>
<reference evidence="4 5" key="1">
    <citation type="submission" date="2023-03" db="EMBL/GenBank/DDBJ databases">
        <title>Bacillus Genome Sequencing.</title>
        <authorList>
            <person name="Dunlap C."/>
        </authorList>
    </citation>
    <scope>NUCLEOTIDE SEQUENCE [LARGE SCALE GENOMIC DNA]</scope>
    <source>
        <strain evidence="4 5">B-59205</strain>
    </source>
</reference>
<dbReference type="EMBL" id="JARSFG010000003">
    <property type="protein sequence ID" value="MEC1177412.1"/>
    <property type="molecule type" value="Genomic_DNA"/>
</dbReference>
<dbReference type="PANTHER" id="PTHR43479:SF21">
    <property type="entry name" value="TRANSCRIPTIONAL REGULATOR, TETR FAMILY"/>
    <property type="match status" value="1"/>
</dbReference>
<evidence type="ECO:0000259" key="3">
    <source>
        <dbReference type="PROSITE" id="PS50977"/>
    </source>
</evidence>
<keyword evidence="1 2" id="KW-0238">DNA-binding</keyword>
<dbReference type="InterPro" id="IPR009057">
    <property type="entry name" value="Homeodomain-like_sf"/>
</dbReference>
<dbReference type="SUPFAM" id="SSF46689">
    <property type="entry name" value="Homeodomain-like"/>
    <property type="match status" value="1"/>
</dbReference>
<name>A0AAW9NJY7_9BACL</name>
<dbReference type="InterPro" id="IPR001647">
    <property type="entry name" value="HTH_TetR"/>
</dbReference>
<dbReference type="AlphaFoldDB" id="A0AAW9NJY7"/>
<dbReference type="PRINTS" id="PR00455">
    <property type="entry name" value="HTHTETR"/>
</dbReference>
<proteinExistence type="predicted"/>
<keyword evidence="5" id="KW-1185">Reference proteome</keyword>
<dbReference type="InterPro" id="IPR050624">
    <property type="entry name" value="HTH-type_Tx_Regulator"/>
</dbReference>
<feature type="domain" description="HTH tetR-type" evidence="3">
    <location>
        <begin position="9"/>
        <end position="69"/>
    </location>
</feature>
<feature type="DNA-binding region" description="H-T-H motif" evidence="2">
    <location>
        <begin position="32"/>
        <end position="51"/>
    </location>
</feature>
<accession>A0AAW9NJY7</accession>
<evidence type="ECO:0000256" key="2">
    <source>
        <dbReference type="PROSITE-ProRule" id="PRU00335"/>
    </source>
</evidence>
<protein>
    <submittedName>
        <fullName evidence="4">TetR/AcrR family transcriptional regulator</fullName>
    </submittedName>
</protein>
<dbReference type="PROSITE" id="PS50977">
    <property type="entry name" value="HTH_TETR_2"/>
    <property type="match status" value="1"/>
</dbReference>
<dbReference type="RefSeq" id="WP_326121744.1">
    <property type="nucleotide sequence ID" value="NZ_JARSFG010000003.1"/>
</dbReference>
<evidence type="ECO:0000313" key="4">
    <source>
        <dbReference type="EMBL" id="MEC1177412.1"/>
    </source>
</evidence>
<comment type="caution">
    <text evidence="4">The sequence shown here is derived from an EMBL/GenBank/DDBJ whole genome shotgun (WGS) entry which is preliminary data.</text>
</comment>
<dbReference type="Gene3D" id="1.10.357.10">
    <property type="entry name" value="Tetracycline Repressor, domain 2"/>
    <property type="match status" value="1"/>
</dbReference>
<organism evidence="4 5">
    <name type="scientific">Metasolibacillus meyeri</name>
    <dbReference type="NCBI Taxonomy" id="1071052"/>
    <lineage>
        <taxon>Bacteria</taxon>
        <taxon>Bacillati</taxon>
        <taxon>Bacillota</taxon>
        <taxon>Bacilli</taxon>
        <taxon>Bacillales</taxon>
        <taxon>Caryophanaceae</taxon>
        <taxon>Metasolibacillus</taxon>
    </lineage>
</organism>
<dbReference type="GO" id="GO:0003677">
    <property type="term" value="F:DNA binding"/>
    <property type="evidence" value="ECO:0007669"/>
    <property type="project" value="UniProtKB-UniRule"/>
</dbReference>
<dbReference type="Proteomes" id="UP001344888">
    <property type="component" value="Unassembled WGS sequence"/>
</dbReference>
<dbReference type="PANTHER" id="PTHR43479">
    <property type="entry name" value="ACREF/ENVCD OPERON REPRESSOR-RELATED"/>
    <property type="match status" value="1"/>
</dbReference>
<gene>
    <name evidence="4" type="ORF">P9B03_02855</name>
</gene>
<evidence type="ECO:0000313" key="5">
    <source>
        <dbReference type="Proteomes" id="UP001344888"/>
    </source>
</evidence>
<sequence>MNGFERRKELKKSHILEAALALFLKYGIHKVAVAEIAKEANVSQVTIYNYFDSKDNLVKEVIVFYVHQIWEEYKQLFDSDMPFPDKVKKMIFDKKDYAKQTHEEFFNDFMAEYASENNYIEKFYTETVLPSILKLFEEGKKQGYVDASISNEAILFYIQMFAEYMQKDGASQNMLSMTEDLTKLFFFGIAGKVKESLY</sequence>